<dbReference type="PROSITE" id="PS50294">
    <property type="entry name" value="WD_REPEATS_REGION"/>
    <property type="match status" value="3"/>
</dbReference>
<keyword evidence="5" id="KW-0677">Repeat</keyword>
<evidence type="ECO:0000259" key="11">
    <source>
        <dbReference type="Pfam" id="PF04158"/>
    </source>
</evidence>
<evidence type="ECO:0000256" key="4">
    <source>
        <dbReference type="ARBA" id="ARBA00022574"/>
    </source>
</evidence>
<evidence type="ECO:0000256" key="1">
    <source>
        <dbReference type="ARBA" id="ARBA00004604"/>
    </source>
</evidence>
<dbReference type="FunFam" id="2.130.10.10:FF:001105">
    <property type="entry name" value="WD40-repeat-containing domain protein"/>
    <property type="match status" value="1"/>
</dbReference>
<keyword evidence="6" id="KW-0539">Nucleus</keyword>
<dbReference type="GO" id="GO:0016567">
    <property type="term" value="P:protein ubiquitination"/>
    <property type="evidence" value="ECO:0007669"/>
    <property type="project" value="UniProtKB-UniPathway"/>
</dbReference>
<dbReference type="GO" id="GO:0000462">
    <property type="term" value="P:maturation of SSU-rRNA from tricistronic rRNA transcript (SSU-rRNA, 5.8S rRNA, LSU-rRNA)"/>
    <property type="evidence" value="ECO:0007669"/>
    <property type="project" value="TreeGrafter"/>
</dbReference>
<feature type="repeat" description="WD" evidence="9">
    <location>
        <begin position="106"/>
        <end position="138"/>
    </location>
</feature>
<evidence type="ECO:0000313" key="14">
    <source>
        <dbReference type="Proteomes" id="UP000398389"/>
    </source>
</evidence>
<dbReference type="PRINTS" id="PR00320">
    <property type="entry name" value="GPROTEINBRPT"/>
</dbReference>
<dbReference type="InterPro" id="IPR001680">
    <property type="entry name" value="WD40_rpt"/>
</dbReference>
<dbReference type="PANTHER" id="PTHR22851">
    <property type="entry name" value="U3 SMALL NUCLEOLAR RNA U3 SNORNA ASSOCIATED PROTEIN"/>
    <property type="match status" value="1"/>
</dbReference>
<evidence type="ECO:0000313" key="13">
    <source>
        <dbReference type="EMBL" id="VVT50362.1"/>
    </source>
</evidence>
<evidence type="ECO:0000256" key="6">
    <source>
        <dbReference type="ARBA" id="ARBA00023242"/>
    </source>
</evidence>
<dbReference type="OrthoDB" id="10249065at2759"/>
<dbReference type="InterPro" id="IPR019775">
    <property type="entry name" value="WD40_repeat_CS"/>
</dbReference>
<dbReference type="CDD" id="cd00200">
    <property type="entry name" value="WD40"/>
    <property type="match status" value="1"/>
</dbReference>
<dbReference type="FunFam" id="2.130.10.10:FF:001074">
    <property type="entry name" value="Probable SOF1 protein"/>
    <property type="match status" value="1"/>
</dbReference>
<dbReference type="Proteomes" id="UP000398389">
    <property type="component" value="Unassembled WGS sequence"/>
</dbReference>
<dbReference type="GO" id="GO:0032040">
    <property type="term" value="C:small-subunit processome"/>
    <property type="evidence" value="ECO:0007669"/>
    <property type="project" value="TreeGrafter"/>
</dbReference>
<evidence type="ECO:0000256" key="10">
    <source>
        <dbReference type="SAM" id="MobiDB-lite"/>
    </source>
</evidence>
<dbReference type="SMART" id="SM00320">
    <property type="entry name" value="WD40"/>
    <property type="match status" value="7"/>
</dbReference>
<dbReference type="InterPro" id="IPR051733">
    <property type="entry name" value="WD_repeat_DCAF13/WDSOF1"/>
</dbReference>
<evidence type="ECO:0000256" key="8">
    <source>
        <dbReference type="ARBA" id="ARBA00032239"/>
    </source>
</evidence>
<dbReference type="EMBL" id="CABVLU010000002">
    <property type="protein sequence ID" value="VVT50362.1"/>
    <property type="molecule type" value="Genomic_DNA"/>
</dbReference>
<dbReference type="GeneID" id="43581543"/>
<keyword evidence="4 9" id="KW-0853">WD repeat</keyword>
<proteinExistence type="inferred from homology"/>
<name>A0A5E8BHL1_9ASCO</name>
<dbReference type="Pfam" id="PF08662">
    <property type="entry name" value="eIF2A"/>
    <property type="match status" value="1"/>
</dbReference>
<dbReference type="PROSITE" id="PS50082">
    <property type="entry name" value="WD_REPEATS_2"/>
    <property type="match status" value="4"/>
</dbReference>
<comment type="similarity">
    <text evidence="2">Belongs to the WD repeat DCAF13/WDSOF1 family.</text>
</comment>
<feature type="repeat" description="WD" evidence="9">
    <location>
        <begin position="345"/>
        <end position="386"/>
    </location>
</feature>
<dbReference type="AlphaFoldDB" id="A0A5E8BHL1"/>
<feature type="region of interest" description="Disordered" evidence="10">
    <location>
        <begin position="441"/>
        <end position="487"/>
    </location>
</feature>
<feature type="repeat" description="WD" evidence="9">
    <location>
        <begin position="63"/>
        <end position="105"/>
    </location>
</feature>
<evidence type="ECO:0000256" key="9">
    <source>
        <dbReference type="PROSITE-ProRule" id="PRU00221"/>
    </source>
</evidence>
<dbReference type="RefSeq" id="XP_031853334.1">
    <property type="nucleotide sequence ID" value="XM_031997443.1"/>
</dbReference>
<dbReference type="Pfam" id="PF04158">
    <property type="entry name" value="Sof1"/>
    <property type="match status" value="1"/>
</dbReference>
<organism evidence="13 14">
    <name type="scientific">Magnusiomyces paraingens</name>
    <dbReference type="NCBI Taxonomy" id="2606893"/>
    <lineage>
        <taxon>Eukaryota</taxon>
        <taxon>Fungi</taxon>
        <taxon>Dikarya</taxon>
        <taxon>Ascomycota</taxon>
        <taxon>Saccharomycotina</taxon>
        <taxon>Dipodascomycetes</taxon>
        <taxon>Dipodascales</taxon>
        <taxon>Dipodascaceae</taxon>
        <taxon>Magnusiomyces</taxon>
    </lineage>
</organism>
<dbReference type="InterPro" id="IPR036322">
    <property type="entry name" value="WD40_repeat_dom_sf"/>
</dbReference>
<evidence type="ECO:0000256" key="5">
    <source>
        <dbReference type="ARBA" id="ARBA00022737"/>
    </source>
</evidence>
<dbReference type="InterPro" id="IPR015943">
    <property type="entry name" value="WD40/YVTN_repeat-like_dom_sf"/>
</dbReference>
<dbReference type="Pfam" id="PF00400">
    <property type="entry name" value="WD40"/>
    <property type="match status" value="3"/>
</dbReference>
<accession>A0A5E8BHL1</accession>
<dbReference type="InterPro" id="IPR020472">
    <property type="entry name" value="WD40_PAC1"/>
</dbReference>
<feature type="domain" description="Sof1-like protein" evidence="11">
    <location>
        <begin position="379"/>
        <end position="464"/>
    </location>
</feature>
<protein>
    <recommendedName>
        <fullName evidence="3">DDB1- and CUL4-associated factor 13</fullName>
    </recommendedName>
    <alternativeName>
        <fullName evidence="8">WD repeat and SOF domain-containing protein 1</fullName>
    </alternativeName>
</protein>
<keyword evidence="7" id="KW-0687">Ribonucleoprotein</keyword>
<dbReference type="PANTHER" id="PTHR22851:SF0">
    <property type="entry name" value="DDB1- AND CUL4-ASSOCIATED FACTOR 13"/>
    <property type="match status" value="1"/>
</dbReference>
<evidence type="ECO:0000259" key="12">
    <source>
        <dbReference type="Pfam" id="PF08662"/>
    </source>
</evidence>
<keyword evidence="14" id="KW-1185">Reference proteome</keyword>
<evidence type="ECO:0000256" key="2">
    <source>
        <dbReference type="ARBA" id="ARBA00005649"/>
    </source>
</evidence>
<sequence length="487" mass="54866">MKIKTISRSSDNYLPVRADDSQRLPRNLDPALHPFERAREYTRALNATKLDRVFAQPFVGQMGRGHIDGVYSIAKNTRTLAHVATGSGDGVVKLWDLASQEEALSVQAHSDIVRGMTVDLEGNLLSCSADKTVKLWDVAGAVATKEDHIGSRRYVKGGGQGTGGASEDEIKPLATYKGTGAFMGVDHHRDEPKFVTAGDSVELWDSSRSNRAVANLSWGADNVSTVKFNMTETSVVATAGSDRSIVLYDIRTSTPVQKLVTTLRTNALAWNPMEAFIFCAGSEDHNVYLYDMRNLDKAQNVMKDHVAAVMDVDFDPTGQEIVSASYDRTLRIYRQREGHSRDIYHTKRMQHVFCVRFTSDSKFIVSGSDDGNVRLWRRNASERVGIMNARQLSKKNYDDALKERYKHMHDIRRISRHRQVPIAVKRAKDTKREELAKIKHKEDNLRRNSKKGTVPYVPERKKHILGTAINNDQQQQDAENNEDYDEE</sequence>
<gene>
    <name evidence="13" type="ORF">SAPINGB_P002725</name>
</gene>
<evidence type="ECO:0000256" key="3">
    <source>
        <dbReference type="ARBA" id="ARBA00021762"/>
    </source>
</evidence>
<comment type="subcellular location">
    <subcellularLocation>
        <location evidence="1">Nucleus</location>
        <location evidence="1">Nucleolus</location>
    </subcellularLocation>
</comment>
<reference evidence="13 14" key="1">
    <citation type="submission" date="2019-09" db="EMBL/GenBank/DDBJ databases">
        <authorList>
            <person name="Brejova B."/>
        </authorList>
    </citation>
    <scope>NUCLEOTIDE SEQUENCE [LARGE SCALE GENOMIC DNA]</scope>
</reference>
<feature type="repeat" description="WD" evidence="9">
    <location>
        <begin position="302"/>
        <end position="333"/>
    </location>
</feature>
<dbReference type="Gene3D" id="2.130.10.10">
    <property type="entry name" value="YVTN repeat-like/Quinoprotein amine dehydrogenase"/>
    <property type="match status" value="2"/>
</dbReference>
<dbReference type="InterPro" id="IPR013979">
    <property type="entry name" value="TIF_beta_prop-like"/>
</dbReference>
<feature type="domain" description="Translation initiation factor beta propellor-like" evidence="12">
    <location>
        <begin position="222"/>
        <end position="332"/>
    </location>
</feature>
<dbReference type="SUPFAM" id="SSF50978">
    <property type="entry name" value="WD40 repeat-like"/>
    <property type="match status" value="1"/>
</dbReference>
<dbReference type="UniPathway" id="UPA00143"/>
<dbReference type="InterPro" id="IPR007287">
    <property type="entry name" value="Sof1"/>
</dbReference>
<dbReference type="PROSITE" id="PS00678">
    <property type="entry name" value="WD_REPEATS_1"/>
    <property type="match status" value="2"/>
</dbReference>
<evidence type="ECO:0000256" key="7">
    <source>
        <dbReference type="ARBA" id="ARBA00023274"/>
    </source>
</evidence>